<evidence type="ECO:0000313" key="1">
    <source>
        <dbReference type="EMBL" id="HGI43677.1"/>
    </source>
</evidence>
<dbReference type="AlphaFoldDB" id="A0A7C4BA46"/>
<dbReference type="EMBL" id="DTFI01000111">
    <property type="protein sequence ID" value="HGI43677.1"/>
    <property type="molecule type" value="Genomic_DNA"/>
</dbReference>
<accession>A0A7C4BA46</accession>
<sequence>MEGFVKRILDLADAVAAKMNLGRPSVTEVRILESDARPPRGALRVAEGSFVALEEGVIYVVKADPSLLALRLVAAYLALAMWHTYGTFSPELAVEIARQNYFVILVNAVREFR</sequence>
<organism evidence="1">
    <name type="scientific">Thermofilum pendens</name>
    <dbReference type="NCBI Taxonomy" id="2269"/>
    <lineage>
        <taxon>Archaea</taxon>
        <taxon>Thermoproteota</taxon>
        <taxon>Thermoprotei</taxon>
        <taxon>Thermofilales</taxon>
        <taxon>Thermofilaceae</taxon>
        <taxon>Thermofilum</taxon>
    </lineage>
</organism>
<comment type="caution">
    <text evidence="1">The sequence shown here is derived from an EMBL/GenBank/DDBJ whole genome shotgun (WGS) entry which is preliminary data.</text>
</comment>
<reference evidence="1" key="1">
    <citation type="journal article" date="2020" name="mSystems">
        <title>Genome- and Community-Level Interaction Insights into Carbon Utilization and Element Cycling Functions of Hydrothermarchaeota in Hydrothermal Sediment.</title>
        <authorList>
            <person name="Zhou Z."/>
            <person name="Liu Y."/>
            <person name="Xu W."/>
            <person name="Pan J."/>
            <person name="Luo Z.H."/>
            <person name="Li M."/>
        </authorList>
    </citation>
    <scope>NUCLEOTIDE SEQUENCE [LARGE SCALE GENOMIC DNA]</scope>
    <source>
        <strain evidence="1">SpSt-735</strain>
    </source>
</reference>
<name>A0A7C4BA46_THEPE</name>
<proteinExistence type="predicted"/>
<protein>
    <submittedName>
        <fullName evidence="1">Uncharacterized protein</fullName>
    </submittedName>
</protein>
<gene>
    <name evidence="1" type="ORF">ENV17_04765</name>
</gene>